<dbReference type="GO" id="GO:0004553">
    <property type="term" value="F:hydrolase activity, hydrolyzing O-glycosyl compounds"/>
    <property type="evidence" value="ECO:0007669"/>
    <property type="project" value="InterPro"/>
</dbReference>
<dbReference type="GO" id="GO:0030246">
    <property type="term" value="F:carbohydrate binding"/>
    <property type="evidence" value="ECO:0007669"/>
    <property type="project" value="InterPro"/>
</dbReference>
<dbReference type="Gene3D" id="2.60.40.1180">
    <property type="entry name" value="Golgi alpha-mannosidase II"/>
    <property type="match status" value="1"/>
</dbReference>
<protein>
    <submittedName>
        <fullName evidence="6">Family 31 glucosidase</fullName>
    </submittedName>
</protein>
<dbReference type="PANTHER" id="PTHR43863:SF2">
    <property type="entry name" value="MALTASE-GLUCOAMYLASE"/>
    <property type="match status" value="1"/>
</dbReference>
<evidence type="ECO:0000313" key="6">
    <source>
        <dbReference type="EMBL" id="ANU78273.1"/>
    </source>
</evidence>
<keyword evidence="2" id="KW-0326">Glycosidase</keyword>
<keyword evidence="2" id="KW-0378">Hydrolase</keyword>
<dbReference type="RefSeq" id="WP_065544357.1">
    <property type="nucleotide sequence ID" value="NZ_CP015405.2"/>
</dbReference>
<dbReference type="Proteomes" id="UP000092574">
    <property type="component" value="Chromosome"/>
</dbReference>
<dbReference type="Pfam" id="PF13802">
    <property type="entry name" value="Gal_mutarotas_2"/>
    <property type="match status" value="1"/>
</dbReference>
<dbReference type="STRING" id="1796616.A4V09_22495"/>
<keyword evidence="7" id="KW-1185">Reference proteome</keyword>
<dbReference type="Gene3D" id="2.60.40.1760">
    <property type="entry name" value="glycosyl hydrolase (family 31)"/>
    <property type="match status" value="1"/>
</dbReference>
<organism evidence="6 7">
    <name type="scientific">Blautia pseudococcoides</name>
    <dbReference type="NCBI Taxonomy" id="1796616"/>
    <lineage>
        <taxon>Bacteria</taxon>
        <taxon>Bacillati</taxon>
        <taxon>Bacillota</taxon>
        <taxon>Clostridia</taxon>
        <taxon>Lachnospirales</taxon>
        <taxon>Lachnospiraceae</taxon>
        <taxon>Blautia</taxon>
    </lineage>
</organism>
<feature type="domain" description="Glycoside hydrolase family 31 TIM barrel" evidence="3">
    <location>
        <begin position="232"/>
        <end position="566"/>
    </location>
</feature>
<dbReference type="OrthoDB" id="176168at2"/>
<accession>A0A1C7IHC3</accession>
<dbReference type="SUPFAM" id="SSF74650">
    <property type="entry name" value="Galactose mutarotase-like"/>
    <property type="match status" value="1"/>
</dbReference>
<comment type="similarity">
    <text evidence="1 2">Belongs to the glycosyl hydrolase 31 family.</text>
</comment>
<evidence type="ECO:0000313" key="7">
    <source>
        <dbReference type="Proteomes" id="UP000092574"/>
    </source>
</evidence>
<dbReference type="Pfam" id="PF21365">
    <property type="entry name" value="Glyco_hydro_31_3rd"/>
    <property type="match status" value="1"/>
</dbReference>
<dbReference type="InterPro" id="IPR048395">
    <property type="entry name" value="Glyco_hydro_31_C"/>
</dbReference>
<dbReference type="InterPro" id="IPR013780">
    <property type="entry name" value="Glyco_hydro_b"/>
</dbReference>
<evidence type="ECO:0000259" key="3">
    <source>
        <dbReference type="Pfam" id="PF01055"/>
    </source>
</evidence>
<dbReference type="InterPro" id="IPR017853">
    <property type="entry name" value="GH"/>
</dbReference>
<dbReference type="InterPro" id="IPR011013">
    <property type="entry name" value="Gal_mutarotase_sf_dom"/>
</dbReference>
<feature type="domain" description="Glycosyl hydrolase family 31 C-terminal" evidence="5">
    <location>
        <begin position="577"/>
        <end position="662"/>
    </location>
</feature>
<sequence length="681" mass="78820">MKGIVKGEQERLSWRYDDELLYIEAWGRDSLRVRSTHLEKMPEKDWALEPQGEVKPIIKISEDSASITNGKICARINTYGYITFYNEKNVEILKERWETREVPVDMMATENYARVLKEWGGTVPKAVMTFQSNKNEKIYGMGQYQMEYLDLKGCELELCHKNSQTSIPFYISNKGYGFLWNNPAVGTVNFAKNLTRWTAEASCVIDYWITTGETPAEILENYTAVSGRPGEFPKWASGFWQSKLRYHNQDEVLETAREYKRRGLPLSVIVIDFFHWKHQGDWSFDPEYFPDPKAMVDELKEMGVELMVSVWPTVEPYSENYARLKQLGFLTRADRGVRTQYHCLGAQVFFDPTTQGAREFLYEKLKENYGKYGIRIFWLDEAEPEYQQFDYDIYRYQAGSAREIGGIYPLCYSQAIYDGMKKDGIEDPMNLTRSAWAGSQKFGTLLWSGDIYSSFRSFRMQIQAGLNAGMAGIAWWTSDIGGFWGGDPESEEFRELLVRWFQFGVFSPICRLHGHRRPSGTLPEVVDSGMFDFNTCGPNEVWSYGEKNYGILKELLMLRERMRPYVEETAAGASETGLPMLRTLFFNYPEDENCWETEDEIMLGRDLLAAPVTYPGMTSREVYLPKGDRWIDYYNGKMYEGGQTLMYPTPLEVIPFFIREGSGQYERIRGQAEGGLCGWKN</sequence>
<dbReference type="PANTHER" id="PTHR43863">
    <property type="entry name" value="HYDROLASE, PUTATIVE (AFU_ORTHOLOGUE AFUA_1G03140)-RELATED"/>
    <property type="match status" value="1"/>
</dbReference>
<dbReference type="AlphaFoldDB" id="A0A1C7IHC3"/>
<dbReference type="InterPro" id="IPR000322">
    <property type="entry name" value="Glyco_hydro_31_TIM"/>
</dbReference>
<dbReference type="EMBL" id="CP015405">
    <property type="protein sequence ID" value="ANU78273.1"/>
    <property type="molecule type" value="Genomic_DNA"/>
</dbReference>
<gene>
    <name evidence="6" type="ORF">A4V09_22495</name>
</gene>
<dbReference type="CDD" id="cd14752">
    <property type="entry name" value="GH31_N"/>
    <property type="match status" value="1"/>
</dbReference>
<dbReference type="SUPFAM" id="SSF51011">
    <property type="entry name" value="Glycosyl hydrolase domain"/>
    <property type="match status" value="1"/>
</dbReference>
<evidence type="ECO:0000256" key="1">
    <source>
        <dbReference type="ARBA" id="ARBA00007806"/>
    </source>
</evidence>
<dbReference type="InterPro" id="IPR025887">
    <property type="entry name" value="Glyco_hydro_31_N_dom"/>
</dbReference>
<evidence type="ECO:0000259" key="4">
    <source>
        <dbReference type="Pfam" id="PF13802"/>
    </source>
</evidence>
<name>A0A1C7IHC3_9FIRM</name>
<dbReference type="GO" id="GO:0005975">
    <property type="term" value="P:carbohydrate metabolic process"/>
    <property type="evidence" value="ECO:0007669"/>
    <property type="project" value="InterPro"/>
</dbReference>
<dbReference type="Gene3D" id="3.20.20.80">
    <property type="entry name" value="Glycosidases"/>
    <property type="match status" value="1"/>
</dbReference>
<reference evidence="6" key="1">
    <citation type="submission" date="2017-04" db="EMBL/GenBank/DDBJ databases">
        <title>Complete Genome Sequences of Twelve Strains of a Stable Defined Moderately Diverse Mouse Microbiota 2 (sDMDMm2).</title>
        <authorList>
            <person name="Uchimura Y."/>
            <person name="Wyss M."/>
            <person name="Brugiroux S."/>
            <person name="Limenitakis J.P."/>
            <person name="Stecher B."/>
            <person name="McCoy K.D."/>
            <person name="Macpherson A.J."/>
        </authorList>
    </citation>
    <scope>NUCLEOTIDE SEQUENCE</scope>
    <source>
        <strain evidence="6">YL58</strain>
    </source>
</reference>
<feature type="domain" description="Glycoside hydrolase family 31 N-terminal" evidence="4">
    <location>
        <begin position="23"/>
        <end position="187"/>
    </location>
</feature>
<dbReference type="Pfam" id="PF01055">
    <property type="entry name" value="Glyco_hydro_31_2nd"/>
    <property type="match status" value="1"/>
</dbReference>
<dbReference type="CDD" id="cd06591">
    <property type="entry name" value="GH31_xylosidase_XylS"/>
    <property type="match status" value="1"/>
</dbReference>
<dbReference type="SUPFAM" id="SSF51445">
    <property type="entry name" value="(Trans)glycosidases"/>
    <property type="match status" value="1"/>
</dbReference>
<dbReference type="KEGG" id="byl:A4V09_22495"/>
<proteinExistence type="inferred from homology"/>
<evidence type="ECO:0000256" key="2">
    <source>
        <dbReference type="RuleBase" id="RU361185"/>
    </source>
</evidence>
<dbReference type="InterPro" id="IPR051816">
    <property type="entry name" value="Glycosyl_Hydrolase_31"/>
</dbReference>
<evidence type="ECO:0000259" key="5">
    <source>
        <dbReference type="Pfam" id="PF21365"/>
    </source>
</evidence>